<evidence type="ECO:0000313" key="3">
    <source>
        <dbReference type="Proteomes" id="UP001476950"/>
    </source>
</evidence>
<keyword evidence="3" id="KW-1185">Reference proteome</keyword>
<dbReference type="RefSeq" id="WP_190450043.1">
    <property type="nucleotide sequence ID" value="NZ_JAMPLM010000008.1"/>
</dbReference>
<comment type="caution">
    <text evidence="2">The sequence shown here is derived from an EMBL/GenBank/DDBJ whole genome shotgun (WGS) entry which is preliminary data.</text>
</comment>
<evidence type="ECO:0000313" key="2">
    <source>
        <dbReference type="EMBL" id="MEP1058986.1"/>
    </source>
</evidence>
<gene>
    <name evidence="2" type="ORF">NDI38_11120</name>
</gene>
<accession>A0ABV0KID7</accession>
<name>A0ABV0KID7_9CYAN</name>
<feature type="compositionally biased region" description="Pro residues" evidence="1">
    <location>
        <begin position="34"/>
        <end position="47"/>
    </location>
</feature>
<dbReference type="EMBL" id="JAMPLM010000008">
    <property type="protein sequence ID" value="MEP1058986.1"/>
    <property type="molecule type" value="Genomic_DNA"/>
</dbReference>
<feature type="region of interest" description="Disordered" evidence="1">
    <location>
        <begin position="27"/>
        <end position="47"/>
    </location>
</feature>
<reference evidence="2 3" key="1">
    <citation type="submission" date="2022-04" db="EMBL/GenBank/DDBJ databases">
        <title>Positive selection, recombination, and allopatry shape intraspecific diversity of widespread and dominant cyanobacteria.</title>
        <authorList>
            <person name="Wei J."/>
            <person name="Shu W."/>
            <person name="Hu C."/>
        </authorList>
    </citation>
    <scope>NUCLEOTIDE SEQUENCE [LARGE SCALE GENOMIC DNA]</scope>
    <source>
        <strain evidence="2 3">AS-A4</strain>
    </source>
</reference>
<proteinExistence type="predicted"/>
<sequence length="47" mass="4943">MNFVRSMTIALALSLGTIALINTMGHPVAQASCDPPPSDPPKQPPKK</sequence>
<organism evidence="2 3">
    <name type="scientific">Stenomitos frigidus AS-A4</name>
    <dbReference type="NCBI Taxonomy" id="2933935"/>
    <lineage>
        <taxon>Bacteria</taxon>
        <taxon>Bacillati</taxon>
        <taxon>Cyanobacteriota</taxon>
        <taxon>Cyanophyceae</taxon>
        <taxon>Leptolyngbyales</taxon>
        <taxon>Leptolyngbyaceae</taxon>
        <taxon>Stenomitos</taxon>
    </lineage>
</organism>
<protein>
    <submittedName>
        <fullName evidence="2">Uncharacterized protein</fullName>
    </submittedName>
</protein>
<dbReference type="Proteomes" id="UP001476950">
    <property type="component" value="Unassembled WGS sequence"/>
</dbReference>
<evidence type="ECO:0000256" key="1">
    <source>
        <dbReference type="SAM" id="MobiDB-lite"/>
    </source>
</evidence>